<feature type="transmembrane region" description="Helical" evidence="1">
    <location>
        <begin position="190"/>
        <end position="209"/>
    </location>
</feature>
<accession>A0ABU8LUS8</accession>
<name>A0ABU8LUS8_9MICO</name>
<evidence type="ECO:0000313" key="3">
    <source>
        <dbReference type="Proteomes" id="UP001368654"/>
    </source>
</evidence>
<keyword evidence="1" id="KW-0812">Transmembrane</keyword>
<proteinExistence type="predicted"/>
<evidence type="ECO:0000313" key="2">
    <source>
        <dbReference type="EMBL" id="MEJ1156015.1"/>
    </source>
</evidence>
<feature type="transmembrane region" description="Helical" evidence="1">
    <location>
        <begin position="96"/>
        <end position="114"/>
    </location>
</feature>
<feature type="transmembrane region" description="Helical" evidence="1">
    <location>
        <begin position="151"/>
        <end position="170"/>
    </location>
</feature>
<keyword evidence="1" id="KW-0472">Membrane</keyword>
<keyword evidence="1" id="KW-1133">Transmembrane helix</keyword>
<feature type="transmembrane region" description="Helical" evidence="1">
    <location>
        <begin position="34"/>
        <end position="58"/>
    </location>
</feature>
<protein>
    <recommendedName>
        <fullName evidence="4">MHYT domain-containing protein</fullName>
    </recommendedName>
</protein>
<feature type="transmembrane region" description="Helical" evidence="1">
    <location>
        <begin position="6"/>
        <end position="22"/>
    </location>
</feature>
<feature type="transmembrane region" description="Helical" evidence="1">
    <location>
        <begin position="64"/>
        <end position="84"/>
    </location>
</feature>
<reference evidence="2 3" key="1">
    <citation type="submission" date="2024-02" db="EMBL/GenBank/DDBJ databases">
        <authorList>
            <person name="Saticioglu I.B."/>
        </authorList>
    </citation>
    <scope>NUCLEOTIDE SEQUENCE [LARGE SCALE GENOMIC DNA]</scope>
    <source>
        <strain evidence="2 3">Mu-86</strain>
    </source>
</reference>
<feature type="transmembrane region" description="Helical" evidence="1">
    <location>
        <begin position="120"/>
        <end position="139"/>
    </location>
</feature>
<keyword evidence="3" id="KW-1185">Reference proteome</keyword>
<sequence>MVTIYTIALTAACCAAVALVVISERGARPVGSSWVSVSTLALLAGTSATLSTLAYAMADENSQNLLPLVIADVTMPLSVGLLAAAMRRATAKTHTWAMWFLLVSLGVGALTVYVSVDASYYVKLVALSTFSLIAATACYQGREHLPRLGALLVGITVTVYGVYCAARLIVPLYVGNDDFYVQLLLTQGPATIVAAITVAVAAAGMILIVRGVNPDDATRIVNTRALTDWMEALLAMSPTVTTIGISIPDAQLHRTAFGRPWALAITHAATTATLEVMPSGAIIGRVAPNTLVVLHFGGTTLDVDVIRERLQKSYAEMMPPSAPTRPPELVVERAVFSSSAELRRFARQSRATARRAMSSERAR</sequence>
<evidence type="ECO:0008006" key="4">
    <source>
        <dbReference type="Google" id="ProtNLM"/>
    </source>
</evidence>
<comment type="caution">
    <text evidence="2">The sequence shown here is derived from an EMBL/GenBank/DDBJ whole genome shotgun (WGS) entry which is preliminary data.</text>
</comment>
<gene>
    <name evidence="2" type="ORF">WDU96_10460</name>
</gene>
<organism evidence="2 3">
    <name type="scientific">Microbacterium marmarense</name>
    <dbReference type="NCBI Taxonomy" id="3122051"/>
    <lineage>
        <taxon>Bacteria</taxon>
        <taxon>Bacillati</taxon>
        <taxon>Actinomycetota</taxon>
        <taxon>Actinomycetes</taxon>
        <taxon>Micrococcales</taxon>
        <taxon>Microbacteriaceae</taxon>
        <taxon>Microbacterium</taxon>
    </lineage>
</organism>
<dbReference type="Proteomes" id="UP001368654">
    <property type="component" value="Unassembled WGS sequence"/>
</dbReference>
<dbReference type="RefSeq" id="WP_337338462.1">
    <property type="nucleotide sequence ID" value="NZ_JBBDGL010000003.1"/>
</dbReference>
<dbReference type="EMBL" id="JBBDGL010000003">
    <property type="protein sequence ID" value="MEJ1156015.1"/>
    <property type="molecule type" value="Genomic_DNA"/>
</dbReference>
<evidence type="ECO:0000256" key="1">
    <source>
        <dbReference type="SAM" id="Phobius"/>
    </source>
</evidence>